<keyword evidence="3" id="KW-1185">Reference proteome</keyword>
<dbReference type="Proteomes" id="UP000248536">
    <property type="component" value="Chromosome"/>
</dbReference>
<feature type="domain" description="Transposase zinc-ribbon" evidence="1">
    <location>
        <begin position="23"/>
        <end position="68"/>
    </location>
</feature>
<name>A0A2Z4LUT6_9FLAO</name>
<evidence type="ECO:0000313" key="2">
    <source>
        <dbReference type="EMBL" id="AWX45499.1"/>
    </source>
</evidence>
<proteinExistence type="predicted"/>
<dbReference type="AlphaFoldDB" id="A0A2Z4LUT6"/>
<reference evidence="2 3" key="1">
    <citation type="submission" date="2018-06" db="EMBL/GenBank/DDBJ databases">
        <title>Spongiibacterium sp. HME9304 Genome sequencing and assembly.</title>
        <authorList>
            <person name="Kang H."/>
            <person name="Kim H."/>
            <person name="Joh K."/>
        </authorList>
    </citation>
    <scope>NUCLEOTIDE SEQUENCE [LARGE SCALE GENOMIC DNA]</scope>
    <source>
        <strain evidence="2 3">HME9304</strain>
    </source>
</reference>
<dbReference type="Pfam" id="PF12760">
    <property type="entry name" value="Zn_ribbon_IS1595"/>
    <property type="match status" value="1"/>
</dbReference>
<evidence type="ECO:0000313" key="3">
    <source>
        <dbReference type="Proteomes" id="UP000248536"/>
    </source>
</evidence>
<evidence type="ECO:0000259" key="1">
    <source>
        <dbReference type="Pfam" id="PF12760"/>
    </source>
</evidence>
<accession>A0A2Z4LUT6</accession>
<sequence length="113" mass="13111">MCAKAKDLRDFDSLFDLLDYFITEKVCEEYLAVIKWNGKPTCPYCESERVKALKGKTKRFKCYGCRKQFGVKVGTIFHDSKLSLRKWFMAIYLVTANKKGVSSHQLARDLKIT</sequence>
<dbReference type="InterPro" id="IPR024442">
    <property type="entry name" value="Transposase_Zn_ribbon"/>
</dbReference>
<gene>
    <name evidence="2" type="ORF">HME9304_02519</name>
</gene>
<organism evidence="2 3">
    <name type="scientific">Flagellimonas maritima</name>
    <dbReference type="NCBI Taxonomy" id="1383885"/>
    <lineage>
        <taxon>Bacteria</taxon>
        <taxon>Pseudomonadati</taxon>
        <taxon>Bacteroidota</taxon>
        <taxon>Flavobacteriia</taxon>
        <taxon>Flavobacteriales</taxon>
        <taxon>Flavobacteriaceae</taxon>
        <taxon>Flagellimonas</taxon>
    </lineage>
</organism>
<dbReference type="KEGG" id="spon:HME9304_02519"/>
<dbReference type="EMBL" id="CP030104">
    <property type="protein sequence ID" value="AWX45499.1"/>
    <property type="molecule type" value="Genomic_DNA"/>
</dbReference>
<protein>
    <recommendedName>
        <fullName evidence="1">Transposase zinc-ribbon domain-containing protein</fullName>
    </recommendedName>
</protein>